<feature type="domain" description="Glycosyltransferase 2-like" evidence="5">
    <location>
        <begin position="14"/>
        <end position="165"/>
    </location>
</feature>
<dbReference type="GO" id="GO:0016757">
    <property type="term" value="F:glycosyltransferase activity"/>
    <property type="evidence" value="ECO:0007669"/>
    <property type="project" value="UniProtKB-KW"/>
</dbReference>
<dbReference type="PANTHER" id="PTHR43179:SF12">
    <property type="entry name" value="GALACTOFURANOSYLTRANSFERASE GLFT2"/>
    <property type="match status" value="1"/>
</dbReference>
<keyword evidence="7" id="KW-1185">Reference proteome</keyword>
<organism evidence="6 7">
    <name type="scientific">Georgenia yuyongxinii</name>
    <dbReference type="NCBI Taxonomy" id="2589797"/>
    <lineage>
        <taxon>Bacteria</taxon>
        <taxon>Bacillati</taxon>
        <taxon>Actinomycetota</taxon>
        <taxon>Actinomycetes</taxon>
        <taxon>Micrococcales</taxon>
        <taxon>Bogoriellaceae</taxon>
        <taxon>Georgenia</taxon>
    </lineage>
</organism>
<dbReference type="Pfam" id="PF00535">
    <property type="entry name" value="Glycos_transf_2"/>
    <property type="match status" value="1"/>
</dbReference>
<proteinExistence type="inferred from homology"/>
<evidence type="ECO:0000313" key="6">
    <source>
        <dbReference type="EMBL" id="TRW44723.1"/>
    </source>
</evidence>
<dbReference type="SUPFAM" id="SSF53448">
    <property type="entry name" value="Nucleotide-diphospho-sugar transferases"/>
    <property type="match status" value="1"/>
</dbReference>
<protein>
    <submittedName>
        <fullName evidence="6">Glycosyltransferase</fullName>
    </submittedName>
</protein>
<comment type="caution">
    <text evidence="6">The sequence shown here is derived from an EMBL/GenBank/DDBJ whole genome shotgun (WGS) entry which is preliminary data.</text>
</comment>
<dbReference type="Proteomes" id="UP000318693">
    <property type="component" value="Unassembled WGS sequence"/>
</dbReference>
<comment type="similarity">
    <text evidence="2">Belongs to the glycosyltransferase 2 family.</text>
</comment>
<gene>
    <name evidence="6" type="ORF">FJ693_12490</name>
</gene>
<evidence type="ECO:0000256" key="4">
    <source>
        <dbReference type="ARBA" id="ARBA00022679"/>
    </source>
</evidence>
<dbReference type="InterPro" id="IPR001173">
    <property type="entry name" value="Glyco_trans_2-like"/>
</dbReference>
<comment type="pathway">
    <text evidence="1">Cell wall biogenesis; cell wall polysaccharide biosynthesis.</text>
</comment>
<keyword evidence="4 6" id="KW-0808">Transferase</keyword>
<dbReference type="EMBL" id="VJXR01000037">
    <property type="protein sequence ID" value="TRW44723.1"/>
    <property type="molecule type" value="Genomic_DNA"/>
</dbReference>
<evidence type="ECO:0000256" key="2">
    <source>
        <dbReference type="ARBA" id="ARBA00006739"/>
    </source>
</evidence>
<evidence type="ECO:0000259" key="5">
    <source>
        <dbReference type="Pfam" id="PF00535"/>
    </source>
</evidence>
<evidence type="ECO:0000313" key="7">
    <source>
        <dbReference type="Proteomes" id="UP000318693"/>
    </source>
</evidence>
<name>A0A552WQF0_9MICO</name>
<dbReference type="Gene3D" id="3.90.550.10">
    <property type="entry name" value="Spore Coat Polysaccharide Biosynthesis Protein SpsA, Chain A"/>
    <property type="match status" value="1"/>
</dbReference>
<evidence type="ECO:0000256" key="1">
    <source>
        <dbReference type="ARBA" id="ARBA00004776"/>
    </source>
</evidence>
<sequence>MTGVRDVEDARVTVVVASRNRRAELLASLARHRAPVVYVDNHSTDGSVDAVRERLPHVCVIALPRNLGAYARTIGVSHVTTPFVAFADDDSWWAPGALTVAADVLAQHPRLALVGARILVGPDQRLDPVCLEMAASPLPHPAGVPGEPLLGFVACAAMVRTEAFRAAGGFDSLVRFPGEEERLALDLAARGWALTYVDDAVVHHHPSPIRHGPAARQRAVSRSSLLTAVMRLPWRQVAARTLHAVKAGGPRRAGVVSAARDLPAALRMRRRVPGAVVAQLALLEGSAGPGARTPAPTTLTRT</sequence>
<accession>A0A552WQF0</accession>
<reference evidence="6 7" key="1">
    <citation type="submission" date="2019-07" db="EMBL/GenBank/DDBJ databases">
        <title>Georgenia wutianyii sp. nov. and Georgenia *** sp. nov. isolated from plateau pika (Ochotona curzoniae) in the Qinghai-Tibet plateau of China.</title>
        <authorList>
            <person name="Tian Z."/>
        </authorList>
    </citation>
    <scope>NUCLEOTIDE SEQUENCE [LARGE SCALE GENOMIC DNA]</scope>
    <source>
        <strain evidence="6 7">Z446</strain>
    </source>
</reference>
<dbReference type="AlphaFoldDB" id="A0A552WQF0"/>
<dbReference type="PANTHER" id="PTHR43179">
    <property type="entry name" value="RHAMNOSYLTRANSFERASE WBBL"/>
    <property type="match status" value="1"/>
</dbReference>
<dbReference type="InterPro" id="IPR029044">
    <property type="entry name" value="Nucleotide-diphossugar_trans"/>
</dbReference>
<evidence type="ECO:0000256" key="3">
    <source>
        <dbReference type="ARBA" id="ARBA00022676"/>
    </source>
</evidence>
<keyword evidence="3" id="KW-0328">Glycosyltransferase</keyword>